<evidence type="ECO:0000259" key="2">
    <source>
        <dbReference type="Pfam" id="PF07607"/>
    </source>
</evidence>
<evidence type="ECO:0000313" key="4">
    <source>
        <dbReference type="Proteomes" id="UP000317421"/>
    </source>
</evidence>
<feature type="chain" id="PRO_5022708991" description="DUF1570 domain-containing protein" evidence="1">
    <location>
        <begin position="29"/>
        <end position="437"/>
    </location>
</feature>
<dbReference type="AlphaFoldDB" id="A0A5C6A5Y4"/>
<name>A0A5C6A5Y4_9BACT</name>
<proteinExistence type="predicted"/>
<keyword evidence="1" id="KW-0732">Signal</keyword>
<dbReference type="InterPro" id="IPR011464">
    <property type="entry name" value="DUF1570"/>
</dbReference>
<dbReference type="Pfam" id="PF07607">
    <property type="entry name" value="DUF1570"/>
    <property type="match status" value="1"/>
</dbReference>
<keyword evidence="4" id="KW-1185">Reference proteome</keyword>
<evidence type="ECO:0000256" key="1">
    <source>
        <dbReference type="SAM" id="SignalP"/>
    </source>
</evidence>
<evidence type="ECO:0000313" key="3">
    <source>
        <dbReference type="EMBL" id="TWT94790.1"/>
    </source>
</evidence>
<dbReference type="EMBL" id="SJPR01000006">
    <property type="protein sequence ID" value="TWT94790.1"/>
    <property type="molecule type" value="Genomic_DNA"/>
</dbReference>
<sequence precursor="true">MRRSPLTMTLCLLVGPGLLAGVAGPACAEPWLGQTVWVAPDIYTGATTAAGETDQAEALFAAARQAAAEGRLSAAFELASKTLHANPQHESARTVLGYELVDGEWVTPYQARQQRRGFRWSPRFGWLAPDEAPRYEAGERRLGRRWMGVDEDAAAHAAIDDGWVVRTDHFAVTTNDSLETGARLAAELEGLFQVWRQWFAGYWLEEREVRALFAGDRSARRRARPMQVFYHRDKAGYVDHLRRRQPRIGETLGIYFDDAREAHFFAPPAGASAEVTELAQATLNHEAAHQLFAENGGARRGAGRDANFWLVEGVACYFEMLARAESPAQYTLGHPAQGRLPSAVARGPVLPLVELAAMGQSDLQRRDDLAALYAESAGLVAMLRHGKHANDDREALVRTLRAVYGGRPDGGELERQTGRSADELDRQYRRFLANLSR</sequence>
<dbReference type="OrthoDB" id="228844at2"/>
<comment type="caution">
    <text evidence="3">The sequence shown here is derived from an EMBL/GenBank/DDBJ whole genome shotgun (WGS) entry which is preliminary data.</text>
</comment>
<protein>
    <recommendedName>
        <fullName evidence="2">DUF1570 domain-containing protein</fullName>
    </recommendedName>
</protein>
<reference evidence="3 4" key="1">
    <citation type="submission" date="2019-02" db="EMBL/GenBank/DDBJ databases">
        <title>Deep-cultivation of Planctomycetes and their phenomic and genomic characterization uncovers novel biology.</title>
        <authorList>
            <person name="Wiegand S."/>
            <person name="Jogler M."/>
            <person name="Boedeker C."/>
            <person name="Pinto D."/>
            <person name="Vollmers J."/>
            <person name="Rivas-Marin E."/>
            <person name="Kohn T."/>
            <person name="Peeters S.H."/>
            <person name="Heuer A."/>
            <person name="Rast P."/>
            <person name="Oberbeckmann S."/>
            <person name="Bunk B."/>
            <person name="Jeske O."/>
            <person name="Meyerdierks A."/>
            <person name="Storesund J.E."/>
            <person name="Kallscheuer N."/>
            <person name="Luecker S."/>
            <person name="Lage O.M."/>
            <person name="Pohl T."/>
            <person name="Merkel B.J."/>
            <person name="Hornburger P."/>
            <person name="Mueller R.-W."/>
            <person name="Bruemmer F."/>
            <person name="Labrenz M."/>
            <person name="Spormann A.M."/>
            <person name="Op Den Camp H."/>
            <person name="Overmann J."/>
            <person name="Amann R."/>
            <person name="Jetten M.S.M."/>
            <person name="Mascher T."/>
            <person name="Medema M.H."/>
            <person name="Devos D.P."/>
            <person name="Kaster A.-K."/>
            <person name="Ovreas L."/>
            <person name="Rohde M."/>
            <person name="Galperin M.Y."/>
            <person name="Jogler C."/>
        </authorList>
    </citation>
    <scope>NUCLEOTIDE SEQUENCE [LARGE SCALE GENOMIC DNA]</scope>
    <source>
        <strain evidence="3 4">Pla108</strain>
    </source>
</reference>
<feature type="domain" description="DUF1570" evidence="2">
    <location>
        <begin position="281"/>
        <end position="326"/>
    </location>
</feature>
<dbReference type="RefSeq" id="WP_146446338.1">
    <property type="nucleotide sequence ID" value="NZ_SJPR01000006.1"/>
</dbReference>
<accession>A0A5C6A5Y4</accession>
<dbReference type="Proteomes" id="UP000317421">
    <property type="component" value="Unassembled WGS sequence"/>
</dbReference>
<feature type="signal peptide" evidence="1">
    <location>
        <begin position="1"/>
        <end position="28"/>
    </location>
</feature>
<gene>
    <name evidence="3" type="ORF">Pla108_36400</name>
</gene>
<organism evidence="3 4">
    <name type="scientific">Botrimarina colliarenosi</name>
    <dbReference type="NCBI Taxonomy" id="2528001"/>
    <lineage>
        <taxon>Bacteria</taxon>
        <taxon>Pseudomonadati</taxon>
        <taxon>Planctomycetota</taxon>
        <taxon>Planctomycetia</taxon>
        <taxon>Pirellulales</taxon>
        <taxon>Lacipirellulaceae</taxon>
        <taxon>Botrimarina</taxon>
    </lineage>
</organism>